<dbReference type="GO" id="GO:0003723">
    <property type="term" value="F:RNA binding"/>
    <property type="evidence" value="ECO:0007669"/>
    <property type="project" value="InterPro"/>
</dbReference>
<sequence length="161" mass="17386">MDELHRVENHLAGLLQGLCRQRIEQLQRDSADQQQRLSELRGSLPLPPQAAFAAGIGGPVAAAGDGIGPHLTQAVVDMLQSQSQRLQTLTDELATVRANLEERKLIERAKGILMATQGLDEAAAYRLLRQNAMNQNRRLADVAEALLGVAGLLPGQAGLER</sequence>
<dbReference type="AlphaFoldDB" id="A0A645J888"/>
<dbReference type="SMART" id="SM01012">
    <property type="entry name" value="ANTAR"/>
    <property type="match status" value="1"/>
</dbReference>
<gene>
    <name evidence="2" type="ORF">SDC9_207081</name>
</gene>
<organism evidence="2">
    <name type="scientific">bioreactor metagenome</name>
    <dbReference type="NCBI Taxonomy" id="1076179"/>
    <lineage>
        <taxon>unclassified sequences</taxon>
        <taxon>metagenomes</taxon>
        <taxon>ecological metagenomes</taxon>
    </lineage>
</organism>
<dbReference type="InterPro" id="IPR005561">
    <property type="entry name" value="ANTAR"/>
</dbReference>
<name>A0A645J888_9ZZZZ</name>
<dbReference type="Pfam" id="PF03861">
    <property type="entry name" value="ANTAR"/>
    <property type="match status" value="1"/>
</dbReference>
<comment type="caution">
    <text evidence="2">The sequence shown here is derived from an EMBL/GenBank/DDBJ whole genome shotgun (WGS) entry which is preliminary data.</text>
</comment>
<dbReference type="Gene3D" id="1.10.10.10">
    <property type="entry name" value="Winged helix-like DNA-binding domain superfamily/Winged helix DNA-binding domain"/>
    <property type="match status" value="1"/>
</dbReference>
<reference evidence="2" key="1">
    <citation type="submission" date="2019-08" db="EMBL/GenBank/DDBJ databases">
        <authorList>
            <person name="Kucharzyk K."/>
            <person name="Murdoch R.W."/>
            <person name="Higgins S."/>
            <person name="Loffler F."/>
        </authorList>
    </citation>
    <scope>NUCLEOTIDE SEQUENCE</scope>
</reference>
<dbReference type="EMBL" id="VSSQ01133260">
    <property type="protein sequence ID" value="MPN59360.1"/>
    <property type="molecule type" value="Genomic_DNA"/>
</dbReference>
<dbReference type="InterPro" id="IPR036388">
    <property type="entry name" value="WH-like_DNA-bd_sf"/>
</dbReference>
<proteinExistence type="predicted"/>
<accession>A0A645J888</accession>
<protein>
    <recommendedName>
        <fullName evidence="1">ANTAR domain-containing protein</fullName>
    </recommendedName>
</protein>
<dbReference type="InterPro" id="IPR011006">
    <property type="entry name" value="CheY-like_superfamily"/>
</dbReference>
<evidence type="ECO:0000313" key="2">
    <source>
        <dbReference type="EMBL" id="MPN59360.1"/>
    </source>
</evidence>
<evidence type="ECO:0000259" key="1">
    <source>
        <dbReference type="PROSITE" id="PS50921"/>
    </source>
</evidence>
<dbReference type="SUPFAM" id="SSF52172">
    <property type="entry name" value="CheY-like"/>
    <property type="match status" value="1"/>
</dbReference>
<feature type="domain" description="ANTAR" evidence="1">
    <location>
        <begin position="86"/>
        <end position="147"/>
    </location>
</feature>
<dbReference type="PROSITE" id="PS50921">
    <property type="entry name" value="ANTAR"/>
    <property type="match status" value="1"/>
</dbReference>